<feature type="transmembrane region" description="Helical" evidence="1">
    <location>
        <begin position="78"/>
        <end position="96"/>
    </location>
</feature>
<sequence>MKQQSRSTGRSRPQASIVGGFNIYHDDKNRTIYYNRLSKRAYIIKPNDFNTFRTYSMRIFLALAVIVVLFSFSDTFLANPLFAIGVGVLVFVVLQVKFNGFLNRCTSIANFDTKHAYGYIQLLAIEETRRIWMKILLFTALAVLVVYNSYQQQYELLSMIITWLLALYAFVQVIFQFVALNYKHAHPDLDLNFLMENRPKDKKVRRKA</sequence>
<dbReference type="EMBL" id="JAUDCG010000018">
    <property type="protein sequence ID" value="MDM8157092.1"/>
    <property type="molecule type" value="Genomic_DNA"/>
</dbReference>
<protein>
    <recommendedName>
        <fullName evidence="4">DUF3278 domain-containing protein</fullName>
    </recommendedName>
</protein>
<keyword evidence="1" id="KW-1133">Transmembrane helix</keyword>
<keyword evidence="1" id="KW-0472">Membrane</keyword>
<evidence type="ECO:0000313" key="2">
    <source>
        <dbReference type="EMBL" id="MDM8157092.1"/>
    </source>
</evidence>
<keyword evidence="1" id="KW-0812">Transmembrane</keyword>
<reference evidence="2 3" key="1">
    <citation type="submission" date="2023-06" db="EMBL/GenBank/DDBJ databases">
        <title>Identification and characterization of horizontal gene transfer across gut microbiota members of farm animals based on homology search.</title>
        <authorList>
            <person name="Schwarzerova J."/>
            <person name="Nykrynova M."/>
            <person name="Jureckova K."/>
            <person name="Cejkova D."/>
            <person name="Rychlik I."/>
        </authorList>
    </citation>
    <scope>NUCLEOTIDE SEQUENCE [LARGE SCALE GENOMIC DNA]</scope>
    <source>
        <strain evidence="2 3">ET39</strain>
    </source>
</reference>
<feature type="transmembrane region" description="Helical" evidence="1">
    <location>
        <begin position="55"/>
        <end position="72"/>
    </location>
</feature>
<evidence type="ECO:0000256" key="1">
    <source>
        <dbReference type="SAM" id="Phobius"/>
    </source>
</evidence>
<dbReference type="Proteomes" id="UP001529340">
    <property type="component" value="Unassembled WGS sequence"/>
</dbReference>
<evidence type="ECO:0000313" key="3">
    <source>
        <dbReference type="Proteomes" id="UP001529340"/>
    </source>
</evidence>
<dbReference type="RefSeq" id="WP_289607554.1">
    <property type="nucleotide sequence ID" value="NZ_JAUDCG010000018.1"/>
</dbReference>
<feature type="transmembrane region" description="Helical" evidence="1">
    <location>
        <begin position="156"/>
        <end position="180"/>
    </location>
</feature>
<gene>
    <name evidence="2" type="ORF">QUV96_05500</name>
</gene>
<name>A0ABT7UBV0_9FIRM</name>
<accession>A0ABT7UBV0</accession>
<reference evidence="3" key="2">
    <citation type="submission" date="2023-06" db="EMBL/GenBank/DDBJ databases">
        <title>Identification and characterization of horizontal gene transfer across gut microbiota members of farm animals based on homology search.</title>
        <authorList>
            <person name="Zeman M."/>
            <person name="Kubasova T."/>
            <person name="Jahodarova E."/>
            <person name="Nykrynova M."/>
            <person name="Rychlik I."/>
        </authorList>
    </citation>
    <scope>NUCLEOTIDE SEQUENCE [LARGE SCALE GENOMIC DNA]</scope>
    <source>
        <strain evidence="3">ET39</strain>
    </source>
</reference>
<proteinExistence type="predicted"/>
<feature type="transmembrane region" description="Helical" evidence="1">
    <location>
        <begin position="131"/>
        <end position="150"/>
    </location>
</feature>
<comment type="caution">
    <text evidence="2">The sequence shown here is derived from an EMBL/GenBank/DDBJ whole genome shotgun (WGS) entry which is preliminary data.</text>
</comment>
<reference evidence="2 3" key="3">
    <citation type="submission" date="2023-06" db="EMBL/GenBank/DDBJ databases">
        <authorList>
            <person name="Zeman M."/>
            <person name="Kubasova T."/>
            <person name="Jahodarova E."/>
            <person name="Nykrynova M."/>
            <person name="Rychlik I."/>
        </authorList>
    </citation>
    <scope>NUCLEOTIDE SEQUENCE [LARGE SCALE GENOMIC DNA]</scope>
    <source>
        <strain evidence="2 3">ET39</strain>
    </source>
</reference>
<keyword evidence="3" id="KW-1185">Reference proteome</keyword>
<organism evidence="2 3">
    <name type="scientific">Amedibacillus dolichus</name>
    <dbReference type="NCBI Taxonomy" id="31971"/>
    <lineage>
        <taxon>Bacteria</taxon>
        <taxon>Bacillati</taxon>
        <taxon>Bacillota</taxon>
        <taxon>Erysipelotrichia</taxon>
        <taxon>Erysipelotrichales</taxon>
        <taxon>Erysipelotrichaceae</taxon>
        <taxon>Amedibacillus</taxon>
    </lineage>
</organism>
<evidence type="ECO:0008006" key="4">
    <source>
        <dbReference type="Google" id="ProtNLM"/>
    </source>
</evidence>